<gene>
    <name evidence="2" type="ORF">SAMN04488523_102382</name>
</gene>
<protein>
    <submittedName>
        <fullName evidence="2">Cro/C1-type HTH DNA-binding domain-containing protein</fullName>
    </submittedName>
</protein>
<reference evidence="2 3" key="1">
    <citation type="submission" date="2016-10" db="EMBL/GenBank/DDBJ databases">
        <authorList>
            <person name="de Groot N.N."/>
        </authorList>
    </citation>
    <scope>NUCLEOTIDE SEQUENCE [LARGE SCALE GENOMIC DNA]</scope>
    <source>
        <strain evidence="2 3">DSM 11443</strain>
    </source>
</reference>
<dbReference type="GO" id="GO:0003677">
    <property type="term" value="F:DNA binding"/>
    <property type="evidence" value="ECO:0007669"/>
    <property type="project" value="UniProtKB-KW"/>
</dbReference>
<evidence type="ECO:0000313" key="3">
    <source>
        <dbReference type="Proteomes" id="UP000198977"/>
    </source>
</evidence>
<feature type="domain" description="HTH cro/C1-type" evidence="1">
    <location>
        <begin position="44"/>
        <end position="84"/>
    </location>
</feature>
<dbReference type="InterPro" id="IPR010982">
    <property type="entry name" value="Lambda_DNA-bd_dom_sf"/>
</dbReference>
<dbReference type="PROSITE" id="PS50943">
    <property type="entry name" value="HTH_CROC1"/>
    <property type="match status" value="1"/>
</dbReference>
<keyword evidence="2" id="KW-0238">DNA-binding</keyword>
<dbReference type="Gene3D" id="1.10.260.40">
    <property type="entry name" value="lambda repressor-like DNA-binding domains"/>
    <property type="match status" value="1"/>
</dbReference>
<dbReference type="STRING" id="74348.SAMN04488523_102382"/>
<dbReference type="Proteomes" id="UP000198977">
    <property type="component" value="Unassembled WGS sequence"/>
</dbReference>
<organism evidence="2 3">
    <name type="scientific">Sulfitobacter brevis</name>
    <dbReference type="NCBI Taxonomy" id="74348"/>
    <lineage>
        <taxon>Bacteria</taxon>
        <taxon>Pseudomonadati</taxon>
        <taxon>Pseudomonadota</taxon>
        <taxon>Alphaproteobacteria</taxon>
        <taxon>Rhodobacterales</taxon>
        <taxon>Roseobacteraceae</taxon>
        <taxon>Sulfitobacter</taxon>
    </lineage>
</organism>
<dbReference type="EMBL" id="FOMW01000002">
    <property type="protein sequence ID" value="SFD78342.1"/>
    <property type="molecule type" value="Genomic_DNA"/>
</dbReference>
<accession>A0A1I1V5M0</accession>
<evidence type="ECO:0000313" key="2">
    <source>
        <dbReference type="EMBL" id="SFD78342.1"/>
    </source>
</evidence>
<name>A0A1I1V5M0_9RHOB</name>
<proteinExistence type="predicted"/>
<dbReference type="InterPro" id="IPR001387">
    <property type="entry name" value="Cro/C1-type_HTH"/>
</dbReference>
<sequence length="276" mass="30949">MTDDHIVSIKGETMGQSRSPAELRNMLGANLRRLATDYESVSLLSRDLGINRTQFNRYLSSESFPRPDVLARICAFFNVDARILLEPIESLTGKQDPINNPYLRNFVGSGVVGVSENKFPSGFYRFSRRSFVDVDVFTVGIVYVFRRDASTYLRGYETVGAMKIQNLPTDTASREFRGLFIQQDDGVSVIASRNNAMTCSFNYLSPVASFQNNFWVGYATRTIPDDPEGQRATRLVYEYLGNAAKALAVARTCGFCDAAELPAFHRRLLKPDQPFA</sequence>
<keyword evidence="3" id="KW-1185">Reference proteome</keyword>
<evidence type="ECO:0000259" key="1">
    <source>
        <dbReference type="PROSITE" id="PS50943"/>
    </source>
</evidence>
<dbReference type="AlphaFoldDB" id="A0A1I1V5M0"/>
<dbReference type="SUPFAM" id="SSF47413">
    <property type="entry name" value="lambda repressor-like DNA-binding domains"/>
    <property type="match status" value="1"/>
</dbReference>
<dbReference type="CDD" id="cd00093">
    <property type="entry name" value="HTH_XRE"/>
    <property type="match status" value="1"/>
</dbReference>